<dbReference type="RefSeq" id="WP_116065537.1">
    <property type="nucleotide sequence ID" value="NZ_QRDZ01000050.1"/>
</dbReference>
<proteinExistence type="predicted"/>
<dbReference type="Proteomes" id="UP000256977">
    <property type="component" value="Unassembled WGS sequence"/>
</dbReference>
<comment type="caution">
    <text evidence="1">The sequence shown here is derived from an EMBL/GenBank/DDBJ whole genome shotgun (WGS) entry which is preliminary data.</text>
</comment>
<evidence type="ECO:0000313" key="1">
    <source>
        <dbReference type="EMBL" id="RED53217.1"/>
    </source>
</evidence>
<accession>A0A3D9HUS1</accession>
<name>A0A3D9HUS1_9BACL</name>
<dbReference type="EMBL" id="QRDZ01000050">
    <property type="protein sequence ID" value="RED53217.1"/>
    <property type="molecule type" value="Genomic_DNA"/>
</dbReference>
<evidence type="ECO:0000313" key="2">
    <source>
        <dbReference type="Proteomes" id="UP000256977"/>
    </source>
</evidence>
<reference evidence="1 2" key="1">
    <citation type="submission" date="2018-07" db="EMBL/GenBank/DDBJ databases">
        <title>Genomic Encyclopedia of Type Strains, Phase III (KMG-III): the genomes of soil and plant-associated and newly described type strains.</title>
        <authorList>
            <person name="Whitman W."/>
        </authorList>
    </citation>
    <scope>NUCLEOTIDE SEQUENCE [LARGE SCALE GENOMIC DNA]</scope>
    <source>
        <strain evidence="1 2">CECT 7287</strain>
    </source>
</reference>
<protein>
    <submittedName>
        <fullName evidence="1">Uncharacterized protein</fullName>
    </submittedName>
</protein>
<sequence length="136" mass="15652">MRIKLKVILTVTIVLLLLGGCQGNPTITEQKSFDFTAITYGIVKQKQLKIDNTKILYTLSLKEFNPNGFEFDKYNNQFVENDDIKFVYIVSETKIYDSKSSPIQVDDITLDSKIKLSLHFLNDYLLVADKISIYED</sequence>
<gene>
    <name evidence="1" type="ORF">DFP98_15033</name>
</gene>
<dbReference type="AlphaFoldDB" id="A0A3D9HUS1"/>
<dbReference type="OrthoDB" id="3003985at2"/>
<dbReference type="PROSITE" id="PS51257">
    <property type="entry name" value="PROKAR_LIPOPROTEIN"/>
    <property type="match status" value="1"/>
</dbReference>
<organism evidence="1 2">
    <name type="scientific">Cohnella phaseoli</name>
    <dbReference type="NCBI Taxonomy" id="456490"/>
    <lineage>
        <taxon>Bacteria</taxon>
        <taxon>Bacillati</taxon>
        <taxon>Bacillota</taxon>
        <taxon>Bacilli</taxon>
        <taxon>Bacillales</taxon>
        <taxon>Paenibacillaceae</taxon>
        <taxon>Cohnella</taxon>
    </lineage>
</organism>
<keyword evidence="2" id="KW-1185">Reference proteome</keyword>